<gene>
    <name evidence="1" type="ORF">GCM10011366_08820</name>
</gene>
<organism evidence="1 2">
    <name type="scientific">Ornithinimicrobium tianjinense</name>
    <dbReference type="NCBI Taxonomy" id="1195761"/>
    <lineage>
        <taxon>Bacteria</taxon>
        <taxon>Bacillati</taxon>
        <taxon>Actinomycetota</taxon>
        <taxon>Actinomycetes</taxon>
        <taxon>Micrococcales</taxon>
        <taxon>Ornithinimicrobiaceae</taxon>
        <taxon>Ornithinimicrobium</taxon>
    </lineage>
</organism>
<keyword evidence="2" id="KW-1185">Reference proteome</keyword>
<dbReference type="Proteomes" id="UP000605670">
    <property type="component" value="Unassembled WGS sequence"/>
</dbReference>
<reference evidence="1" key="1">
    <citation type="journal article" date="2014" name="Int. J. Syst. Evol. Microbiol.">
        <title>Complete genome sequence of Corynebacterium casei LMG S-19264T (=DSM 44701T), isolated from a smear-ripened cheese.</title>
        <authorList>
            <consortium name="US DOE Joint Genome Institute (JGI-PGF)"/>
            <person name="Walter F."/>
            <person name="Albersmeier A."/>
            <person name="Kalinowski J."/>
            <person name="Ruckert C."/>
        </authorList>
    </citation>
    <scope>NUCLEOTIDE SEQUENCE</scope>
    <source>
        <strain evidence="1">CGMCC 1.12160</strain>
    </source>
</reference>
<reference evidence="1" key="2">
    <citation type="submission" date="2020-09" db="EMBL/GenBank/DDBJ databases">
        <authorList>
            <person name="Sun Q."/>
            <person name="Zhou Y."/>
        </authorList>
    </citation>
    <scope>NUCLEOTIDE SEQUENCE</scope>
    <source>
        <strain evidence="1">CGMCC 1.12160</strain>
    </source>
</reference>
<name>A0A917BGB0_9MICO</name>
<evidence type="ECO:0000313" key="1">
    <source>
        <dbReference type="EMBL" id="GGF43200.1"/>
    </source>
</evidence>
<dbReference type="RefSeq" id="WP_188428355.1">
    <property type="nucleotide sequence ID" value="NZ_BAABKH010000005.1"/>
</dbReference>
<dbReference type="EMBL" id="BMEM01000001">
    <property type="protein sequence ID" value="GGF43200.1"/>
    <property type="molecule type" value="Genomic_DNA"/>
</dbReference>
<dbReference type="AlphaFoldDB" id="A0A917BGB0"/>
<comment type="caution">
    <text evidence="1">The sequence shown here is derived from an EMBL/GenBank/DDBJ whole genome shotgun (WGS) entry which is preliminary data.</text>
</comment>
<accession>A0A917BGB0</accession>
<proteinExistence type="predicted"/>
<evidence type="ECO:0000313" key="2">
    <source>
        <dbReference type="Proteomes" id="UP000605670"/>
    </source>
</evidence>
<sequence>MPQLREPTTPTSAAVAALVDDLQGTAADLGWSQANGLVDALIDSLAHLLVDAAAQRPQPGPHPQVVGAIGGPDGPLDHASCRTASSALRRTGAALLRGSTSWAPGAGEVALDLADLLEECVEQERLRRLRPGAKSVVVRRLLSFQRRLHGLT</sequence>
<protein>
    <submittedName>
        <fullName evidence="1">Uncharacterized protein</fullName>
    </submittedName>
</protein>